<evidence type="ECO:0000313" key="1">
    <source>
        <dbReference type="EMBL" id="KAF5313141.1"/>
    </source>
</evidence>
<reference evidence="1 2" key="1">
    <citation type="journal article" date="2020" name="ISME J.">
        <title>Uncovering the hidden diversity of litter-decomposition mechanisms in mushroom-forming fungi.</title>
        <authorList>
            <person name="Floudas D."/>
            <person name="Bentzer J."/>
            <person name="Ahren D."/>
            <person name="Johansson T."/>
            <person name="Persson P."/>
            <person name="Tunlid A."/>
        </authorList>
    </citation>
    <scope>NUCLEOTIDE SEQUENCE [LARGE SCALE GENOMIC DNA]</scope>
    <source>
        <strain evidence="1 2">CBS 101986</strain>
    </source>
</reference>
<comment type="caution">
    <text evidence="1">The sequence shown here is derived from an EMBL/GenBank/DDBJ whole genome shotgun (WGS) entry which is preliminary data.</text>
</comment>
<evidence type="ECO:0000313" key="2">
    <source>
        <dbReference type="Proteomes" id="UP000567179"/>
    </source>
</evidence>
<proteinExistence type="predicted"/>
<gene>
    <name evidence="1" type="ORF">D9619_003518</name>
</gene>
<name>A0A8H5AYR9_9AGAR</name>
<dbReference type="Proteomes" id="UP000567179">
    <property type="component" value="Unassembled WGS sequence"/>
</dbReference>
<dbReference type="AlphaFoldDB" id="A0A8H5AYR9"/>
<protein>
    <submittedName>
        <fullName evidence="1">Uncharacterized protein</fullName>
    </submittedName>
</protein>
<sequence>MPELKVLVLENACPSALDPSLDDANLLPIALVHLEKLTIGSAIEQLEAFFSNVFLPKGIQSLTVNLVCDAPPKFQRMVSAMVRANAFLAADGTEICLEVMDILYNSELRFQVSQFFEDKQNEVVSTPFITWNFIVPKSDLPYYEDRHLLKDAYSRSFVALHSCGTWTNLQELDISNLHSR</sequence>
<dbReference type="EMBL" id="JAACJJ010000056">
    <property type="protein sequence ID" value="KAF5313141.1"/>
    <property type="molecule type" value="Genomic_DNA"/>
</dbReference>
<organism evidence="1 2">
    <name type="scientific">Psilocybe cf. subviscida</name>
    <dbReference type="NCBI Taxonomy" id="2480587"/>
    <lineage>
        <taxon>Eukaryota</taxon>
        <taxon>Fungi</taxon>
        <taxon>Dikarya</taxon>
        <taxon>Basidiomycota</taxon>
        <taxon>Agaricomycotina</taxon>
        <taxon>Agaricomycetes</taxon>
        <taxon>Agaricomycetidae</taxon>
        <taxon>Agaricales</taxon>
        <taxon>Agaricineae</taxon>
        <taxon>Strophariaceae</taxon>
        <taxon>Psilocybe</taxon>
    </lineage>
</organism>
<accession>A0A8H5AYR9</accession>
<keyword evidence="2" id="KW-1185">Reference proteome</keyword>